<dbReference type="InterPro" id="IPR017938">
    <property type="entry name" value="Riboflavin_synthase-like_b-brl"/>
</dbReference>
<dbReference type="PANTHER" id="PTHR21098">
    <property type="entry name" value="RIBOFLAVIN SYNTHASE ALPHA CHAIN"/>
    <property type="match status" value="1"/>
</dbReference>
<evidence type="ECO:0000313" key="4">
    <source>
        <dbReference type="EMBL" id="VAX36322.1"/>
    </source>
</evidence>
<feature type="domain" description="Lumazine-binding" evidence="3">
    <location>
        <begin position="1"/>
        <end position="96"/>
    </location>
</feature>
<keyword evidence="1 4" id="KW-0808">Transferase</keyword>
<dbReference type="InterPro" id="IPR001783">
    <property type="entry name" value="Lumazine-bd"/>
</dbReference>
<dbReference type="PROSITE" id="PS51177">
    <property type="entry name" value="LUMAZINE_BIND"/>
    <property type="match status" value="2"/>
</dbReference>
<dbReference type="SUPFAM" id="SSF63380">
    <property type="entry name" value="Riboflavin synthase domain-like"/>
    <property type="match status" value="2"/>
</dbReference>
<dbReference type="FunFam" id="2.40.30.20:FF:000003">
    <property type="entry name" value="Riboflavin synthase, alpha subunit"/>
    <property type="match status" value="1"/>
</dbReference>
<dbReference type="NCBIfam" id="NF009566">
    <property type="entry name" value="PRK13020.1"/>
    <property type="match status" value="1"/>
</dbReference>
<evidence type="ECO:0000256" key="2">
    <source>
        <dbReference type="ARBA" id="ARBA00022737"/>
    </source>
</evidence>
<dbReference type="InterPro" id="IPR026017">
    <property type="entry name" value="Lumazine-bd_dom"/>
</dbReference>
<dbReference type="EC" id="2.5.1.9" evidence="4"/>
<dbReference type="CDD" id="cd00402">
    <property type="entry name" value="Riboflavin_synthase_like"/>
    <property type="match status" value="1"/>
</dbReference>
<proteinExistence type="predicted"/>
<reference evidence="4" key="1">
    <citation type="submission" date="2018-06" db="EMBL/GenBank/DDBJ databases">
        <authorList>
            <person name="Zhirakovskaya E."/>
        </authorList>
    </citation>
    <scope>NUCLEOTIDE SEQUENCE</scope>
</reference>
<accession>A0A3B1D6K0</accession>
<dbReference type="GO" id="GO:0004746">
    <property type="term" value="F:riboflavin synthase activity"/>
    <property type="evidence" value="ECO:0007669"/>
    <property type="project" value="UniProtKB-EC"/>
</dbReference>
<dbReference type="Pfam" id="PF00677">
    <property type="entry name" value="Lum_binding"/>
    <property type="match status" value="2"/>
</dbReference>
<dbReference type="AlphaFoldDB" id="A0A3B1D6K0"/>
<name>A0A3B1D6K0_9ZZZZ</name>
<dbReference type="Gene3D" id="2.40.30.20">
    <property type="match status" value="2"/>
</dbReference>
<dbReference type="EMBL" id="UOGJ01000091">
    <property type="protein sequence ID" value="VAX36322.1"/>
    <property type="molecule type" value="Genomic_DNA"/>
</dbReference>
<evidence type="ECO:0000256" key="1">
    <source>
        <dbReference type="ARBA" id="ARBA00022679"/>
    </source>
</evidence>
<organism evidence="4">
    <name type="scientific">hydrothermal vent metagenome</name>
    <dbReference type="NCBI Taxonomy" id="652676"/>
    <lineage>
        <taxon>unclassified sequences</taxon>
        <taxon>metagenomes</taxon>
        <taxon>ecological metagenomes</taxon>
    </lineage>
</organism>
<dbReference type="InterPro" id="IPR023366">
    <property type="entry name" value="ATP_synth_asu-like_sf"/>
</dbReference>
<protein>
    <submittedName>
        <fullName evidence="4">Riboflavin synthase eubacterial/eukaryotic</fullName>
        <ecNumber evidence="4">2.5.1.9</ecNumber>
    </submittedName>
</protein>
<gene>
    <name evidence="4" type="ORF">MNBD_UNCLBAC01-12</name>
</gene>
<dbReference type="PIRSF" id="PIRSF000498">
    <property type="entry name" value="Riboflavin_syn_A"/>
    <property type="match status" value="1"/>
</dbReference>
<evidence type="ECO:0000259" key="3">
    <source>
        <dbReference type="PROSITE" id="PS51177"/>
    </source>
</evidence>
<sequence length="201" mass="21728">MFTGIIEETGIVKGVKQKKNLSVLTIQAKKVVRGAKVGDSIAVNGVCLTVTGTQKGVLSFDIMKESLACTTLGNLSKGSKVNLERALKVNGRIDGHFVSGHVDDVVKIKKIVELENYTEFQLSLKKSLNPFLVPKGSVCLDGISLTVGKVTKAYFSVYLIPLTKQVTTFGEKKKGDVINIETDILAKYLLQGNSALKLTIK</sequence>
<dbReference type="GO" id="GO:0009231">
    <property type="term" value="P:riboflavin biosynthetic process"/>
    <property type="evidence" value="ECO:0007669"/>
    <property type="project" value="TreeGrafter"/>
</dbReference>
<keyword evidence="2" id="KW-0677">Repeat</keyword>
<dbReference type="NCBIfam" id="NF006767">
    <property type="entry name" value="PRK09289.1"/>
    <property type="match status" value="1"/>
</dbReference>
<dbReference type="PANTHER" id="PTHR21098:SF0">
    <property type="entry name" value="RIBOFLAVIN SYNTHASE"/>
    <property type="match status" value="1"/>
</dbReference>
<feature type="domain" description="Lumazine-binding" evidence="3">
    <location>
        <begin position="97"/>
        <end position="193"/>
    </location>
</feature>
<dbReference type="NCBIfam" id="TIGR00187">
    <property type="entry name" value="ribE"/>
    <property type="match status" value="1"/>
</dbReference>